<dbReference type="Gene3D" id="3.90.1200.10">
    <property type="match status" value="1"/>
</dbReference>
<proteinExistence type="predicted"/>
<evidence type="ECO:0000313" key="2">
    <source>
        <dbReference type="Proteomes" id="UP000553209"/>
    </source>
</evidence>
<keyword evidence="1" id="KW-0808">Transferase</keyword>
<dbReference type="AlphaFoldDB" id="A0A7X6MBX4"/>
<dbReference type="InterPro" id="IPR006748">
    <property type="entry name" value="NH2Glyco/OHUrea_AB-resist_kin"/>
</dbReference>
<dbReference type="InterPro" id="IPR011009">
    <property type="entry name" value="Kinase-like_dom_sf"/>
</dbReference>
<dbReference type="GO" id="GO:0019748">
    <property type="term" value="P:secondary metabolic process"/>
    <property type="evidence" value="ECO:0007669"/>
    <property type="project" value="InterPro"/>
</dbReference>
<dbReference type="EMBL" id="JAAXPG010000010">
    <property type="protein sequence ID" value="NKY98457.1"/>
    <property type="molecule type" value="Genomic_DNA"/>
</dbReference>
<sequence>MKDVTAQFVDDRQRRRLERRFGSHVGEWLTELPGIVAEIASEWGLTVEGPASHGRTSVVVYVVRPDGDRAVLKLSPDTGLAASEARVLRMWEASGRVPRVWEVDDARGAILMERIDGDTVAEGGRVPPMETVGALISELHSVEVPRRELLELRPLTSRVQFIFDLWNRERAEGPAAEVVSASAMHQGFCRARDLANGTVDVVPVHGDLHPGNVIDGGRRGLVAVDPRACLGDAAVDAVDWALWRATSLPEVVQRVDALSGALGVDGDRMMAWVRAFAPCLAVARANRGHGGTDEFDMLIELSEGEAFVL</sequence>
<comment type="caution">
    <text evidence="1">The sequence shown here is derived from an EMBL/GenBank/DDBJ whole genome shotgun (WGS) entry which is preliminary data.</text>
</comment>
<evidence type="ECO:0000313" key="1">
    <source>
        <dbReference type="EMBL" id="NKY98457.1"/>
    </source>
</evidence>
<dbReference type="SUPFAM" id="SSF56112">
    <property type="entry name" value="Protein kinase-like (PK-like)"/>
    <property type="match status" value="1"/>
</dbReference>
<dbReference type="RefSeq" id="WP_061078117.1">
    <property type="nucleotide sequence ID" value="NZ_JAAXPG010000010.1"/>
</dbReference>
<dbReference type="Proteomes" id="UP000553209">
    <property type="component" value="Unassembled WGS sequence"/>
</dbReference>
<protein>
    <submittedName>
        <fullName evidence="1">Phosphotransferase</fullName>
    </submittedName>
</protein>
<organism evidence="1 2">
    <name type="scientific">Nocardiopsis alborubida</name>
    <dbReference type="NCBI Taxonomy" id="146802"/>
    <lineage>
        <taxon>Bacteria</taxon>
        <taxon>Bacillati</taxon>
        <taxon>Actinomycetota</taxon>
        <taxon>Actinomycetes</taxon>
        <taxon>Streptosporangiales</taxon>
        <taxon>Nocardiopsidaceae</taxon>
        <taxon>Nocardiopsis</taxon>
    </lineage>
</organism>
<dbReference type="GO" id="GO:0016773">
    <property type="term" value="F:phosphotransferase activity, alcohol group as acceptor"/>
    <property type="evidence" value="ECO:0007669"/>
    <property type="project" value="InterPro"/>
</dbReference>
<gene>
    <name evidence="1" type="ORF">HGB44_12440</name>
</gene>
<dbReference type="Pfam" id="PF04655">
    <property type="entry name" value="APH_6_hur"/>
    <property type="match status" value="1"/>
</dbReference>
<name>A0A7X6MBX4_9ACTN</name>
<keyword evidence="2" id="KW-1185">Reference proteome</keyword>
<accession>A0A7X6MBX4</accession>
<reference evidence="1 2" key="1">
    <citation type="submission" date="2020-04" db="EMBL/GenBank/DDBJ databases">
        <title>MicrobeNet Type strains.</title>
        <authorList>
            <person name="Nicholson A.C."/>
        </authorList>
    </citation>
    <scope>NUCLEOTIDE SEQUENCE [LARGE SCALE GENOMIC DNA]</scope>
    <source>
        <strain evidence="1 2">ATCC 23612</strain>
    </source>
</reference>